<keyword evidence="9" id="KW-0732">Signal</keyword>
<keyword evidence="3" id="KW-1003">Cell membrane</keyword>
<dbReference type="InterPro" id="IPR011014">
    <property type="entry name" value="MscS_channel_TM-2"/>
</dbReference>
<evidence type="ECO:0000256" key="3">
    <source>
        <dbReference type="ARBA" id="ARBA00022475"/>
    </source>
</evidence>
<evidence type="ECO:0000313" key="12">
    <source>
        <dbReference type="EMBL" id="UXN67955.1"/>
    </source>
</evidence>
<dbReference type="Gene3D" id="3.30.70.100">
    <property type="match status" value="1"/>
</dbReference>
<keyword evidence="13" id="KW-1185">Reference proteome</keyword>
<evidence type="ECO:0000256" key="9">
    <source>
        <dbReference type="SAM" id="SignalP"/>
    </source>
</evidence>
<evidence type="ECO:0000256" key="1">
    <source>
        <dbReference type="ARBA" id="ARBA00004651"/>
    </source>
</evidence>
<dbReference type="Pfam" id="PF21088">
    <property type="entry name" value="MS_channel_1st"/>
    <property type="match status" value="1"/>
</dbReference>
<name>A0ABY6C6T1_9HYPH</name>
<dbReference type="InterPro" id="IPR049142">
    <property type="entry name" value="MS_channel_1st"/>
</dbReference>
<keyword evidence="4 8" id="KW-0812">Transmembrane</keyword>
<dbReference type="Gene3D" id="2.30.30.60">
    <property type="match status" value="1"/>
</dbReference>
<keyword evidence="12" id="KW-0614">Plasmid</keyword>
<dbReference type="InterPro" id="IPR045276">
    <property type="entry name" value="YbiO_bact"/>
</dbReference>
<proteinExistence type="inferred from homology"/>
<dbReference type="EMBL" id="CP104964">
    <property type="protein sequence ID" value="UXN67955.1"/>
    <property type="molecule type" value="Genomic_DNA"/>
</dbReference>
<dbReference type="InterPro" id="IPR023408">
    <property type="entry name" value="MscS_beta-dom_sf"/>
</dbReference>
<dbReference type="RefSeq" id="WP_262165523.1">
    <property type="nucleotide sequence ID" value="NZ_CP104964.1"/>
</dbReference>
<feature type="signal peptide" evidence="9">
    <location>
        <begin position="1"/>
        <end position="22"/>
    </location>
</feature>
<feature type="domain" description="Mechanosensitive ion channel transmembrane helices 2/3" evidence="11">
    <location>
        <begin position="508"/>
        <end position="544"/>
    </location>
</feature>
<dbReference type="InterPro" id="IPR006685">
    <property type="entry name" value="MscS_channel_2nd"/>
</dbReference>
<reference evidence="12 13" key="1">
    <citation type="submission" date="2022-09" db="EMBL/GenBank/DDBJ databases">
        <title>Interaction between co-microsymbionts with complementary sets of symbiotic genes in legume-rhizobium systems.</title>
        <authorList>
            <person name="Safronova V."/>
            <person name="Sazanova A."/>
            <person name="Afonin A."/>
            <person name="Chirak E."/>
        </authorList>
    </citation>
    <scope>NUCLEOTIDE SEQUENCE [LARGE SCALE GENOMIC DNA]</scope>
    <source>
        <strain evidence="12 13">A18/4-1</strain>
        <plasmid evidence="12 13">p_unnamed1</plasmid>
    </source>
</reference>
<dbReference type="Proteomes" id="UP001061862">
    <property type="component" value="Plasmid p_unnamed1"/>
</dbReference>
<dbReference type="SUPFAM" id="SSF50182">
    <property type="entry name" value="Sm-like ribonucleoproteins"/>
    <property type="match status" value="1"/>
</dbReference>
<keyword evidence="5 8" id="KW-1133">Transmembrane helix</keyword>
<protein>
    <submittedName>
        <fullName evidence="12">Mechanosensitive ion channel</fullName>
    </submittedName>
</protein>
<feature type="transmembrane region" description="Helical" evidence="8">
    <location>
        <begin position="253"/>
        <end position="270"/>
    </location>
</feature>
<feature type="transmembrane region" description="Helical" evidence="8">
    <location>
        <begin position="454"/>
        <end position="479"/>
    </location>
</feature>
<dbReference type="PANTHER" id="PTHR30460">
    <property type="entry name" value="MODERATE CONDUCTANCE MECHANOSENSITIVE CHANNEL YBIO"/>
    <property type="match status" value="1"/>
</dbReference>
<feature type="transmembrane region" description="Helical" evidence="8">
    <location>
        <begin position="282"/>
        <end position="304"/>
    </location>
</feature>
<dbReference type="Gene3D" id="1.10.287.1260">
    <property type="match status" value="1"/>
</dbReference>
<organism evidence="12 13">
    <name type="scientific">Devosia neptuniae</name>
    <dbReference type="NCBI Taxonomy" id="191302"/>
    <lineage>
        <taxon>Bacteria</taxon>
        <taxon>Pseudomonadati</taxon>
        <taxon>Pseudomonadota</taxon>
        <taxon>Alphaproteobacteria</taxon>
        <taxon>Hyphomicrobiales</taxon>
        <taxon>Devosiaceae</taxon>
        <taxon>Devosia</taxon>
    </lineage>
</organism>
<feature type="chain" id="PRO_5045504487" evidence="9">
    <location>
        <begin position="23"/>
        <end position="703"/>
    </location>
</feature>
<evidence type="ECO:0000259" key="11">
    <source>
        <dbReference type="Pfam" id="PF21088"/>
    </source>
</evidence>
<feature type="region of interest" description="Disordered" evidence="7">
    <location>
        <begin position="58"/>
        <end position="85"/>
    </location>
</feature>
<dbReference type="SUPFAM" id="SSF82861">
    <property type="entry name" value="Mechanosensitive channel protein MscS (YggB), transmembrane region"/>
    <property type="match status" value="1"/>
</dbReference>
<evidence type="ECO:0000256" key="6">
    <source>
        <dbReference type="ARBA" id="ARBA00023136"/>
    </source>
</evidence>
<accession>A0ABY6C6T1</accession>
<evidence type="ECO:0000256" key="7">
    <source>
        <dbReference type="SAM" id="MobiDB-lite"/>
    </source>
</evidence>
<evidence type="ECO:0000256" key="5">
    <source>
        <dbReference type="ARBA" id="ARBA00022989"/>
    </source>
</evidence>
<evidence type="ECO:0000259" key="10">
    <source>
        <dbReference type="Pfam" id="PF00924"/>
    </source>
</evidence>
<evidence type="ECO:0000256" key="2">
    <source>
        <dbReference type="ARBA" id="ARBA00008017"/>
    </source>
</evidence>
<comment type="similarity">
    <text evidence="2">Belongs to the MscS (TC 1.A.23) family.</text>
</comment>
<dbReference type="Pfam" id="PF00924">
    <property type="entry name" value="MS_channel_2nd"/>
    <property type="match status" value="1"/>
</dbReference>
<keyword evidence="6 8" id="KW-0472">Membrane</keyword>
<feature type="transmembrane region" description="Helical" evidence="8">
    <location>
        <begin position="338"/>
        <end position="356"/>
    </location>
</feature>
<feature type="transmembrane region" description="Helical" evidence="8">
    <location>
        <begin position="179"/>
        <end position="200"/>
    </location>
</feature>
<feature type="domain" description="Mechanosensitive ion channel MscS" evidence="10">
    <location>
        <begin position="546"/>
        <end position="609"/>
    </location>
</feature>
<evidence type="ECO:0000256" key="8">
    <source>
        <dbReference type="SAM" id="Phobius"/>
    </source>
</evidence>
<dbReference type="PANTHER" id="PTHR30460:SF0">
    <property type="entry name" value="MODERATE CONDUCTANCE MECHANOSENSITIVE CHANNEL YBIO"/>
    <property type="match status" value="1"/>
</dbReference>
<feature type="transmembrane region" description="Helical" evidence="8">
    <location>
        <begin position="141"/>
        <end position="159"/>
    </location>
</feature>
<feature type="transmembrane region" description="Helical" evidence="8">
    <location>
        <begin position="368"/>
        <end position="388"/>
    </location>
</feature>
<dbReference type="InterPro" id="IPR010920">
    <property type="entry name" value="LSM_dom_sf"/>
</dbReference>
<feature type="transmembrane region" description="Helical" evidence="8">
    <location>
        <begin position="416"/>
        <end position="434"/>
    </location>
</feature>
<sequence>MKILATIATALLVMLSASIANGQDAPARDPRTEAIDRLILVLEDDAVRTDLLEQLRKMSATPPAASNQSGEDETPTTEPQPGEDIAAPGLIDVLSEWSTTIVEQLPTTTFGIPIDQKAQQAQTQLATRIEAGVASGELTRFFMWALPGFMIVVAGGLFLRRVGRGLTAPTQPVRKRLLAVGVSLKIIANVAFFLLAALILSLMLPQDLGTRIFLTLSAGLLLSILMTDLAMAGLSALGGMRGVRVVHFAQRRLFKWALPIGMLSTFAALLRDAELRRVVGWSAADIASFTLNMSAAAITLALVIRHRMVIGRLIFGRAAHSPRSKNAIRNATRRLARYWHLLAYAFIGLSAVSLFAGQRDNDVFTQVFWSFGTVLVGLVAVALLHRLYDGVLNRRRRLHGAVRHALIAGMLRVTRLATDIAIALFAIVVIARIWGFDLWSWLQADGRQLSQPLAAAAICAVITWLIWVALDAWIASALTPTDAFGRPRQRSNRAQTLLPLLRNSLMMLLVLLAGIAILANIGVDVTPLLAGAGVFGLAISFGSQQLVQDVITGVFILAEDTLAIGDTINTGDRSGVVEGISLRTVRLRDADGALHSIPFSTIKALKNSSRNFGVFRPRYSVPSSVDPEQVLDAMRDASATLKANPRYTSAFMGDLQNLGIEEINAGSVIVSGSLRTAPLRQADLTRAFNGTFRALLAERGIEL</sequence>
<feature type="transmembrane region" description="Helical" evidence="8">
    <location>
        <begin position="212"/>
        <end position="232"/>
    </location>
</feature>
<comment type="subcellular location">
    <subcellularLocation>
        <location evidence="1">Cell membrane</location>
        <topology evidence="1">Multi-pass membrane protein</topology>
    </subcellularLocation>
</comment>
<evidence type="ECO:0000313" key="13">
    <source>
        <dbReference type="Proteomes" id="UP001061862"/>
    </source>
</evidence>
<gene>
    <name evidence="12" type="ORF">N8A98_00060</name>
</gene>
<geneLocation type="plasmid" evidence="12 13">
    <name>p_unnamed1</name>
</geneLocation>
<evidence type="ECO:0000256" key="4">
    <source>
        <dbReference type="ARBA" id="ARBA00022692"/>
    </source>
</evidence>
<feature type="transmembrane region" description="Helical" evidence="8">
    <location>
        <begin position="500"/>
        <end position="519"/>
    </location>
</feature>